<evidence type="ECO:0000313" key="1">
    <source>
        <dbReference type="EMBL" id="MCI4657339.1"/>
    </source>
</evidence>
<dbReference type="AlphaFoldDB" id="A0AA41UGI3"/>
<proteinExistence type="predicted"/>
<sequence length="185" mass="20319">MAEYLNAKTDGSGRENGVRAGVAEAAHFGDERTTILGFLQRQRDLVAWKVGDAADAELRPVATPSGMTAHGIVRHLMNVERSWLRDVFAGQDGLTFDWTDADPDGEFHVPADVTMAELLADYAAESRRCDAIIAAAASLDAVSVRRRFSLRWILIHLVEETARHLGHLDLLRERADGSVGEDPQD</sequence>
<dbReference type="Pfam" id="PF04978">
    <property type="entry name" value="MST"/>
    <property type="match status" value="1"/>
</dbReference>
<keyword evidence="2" id="KW-1185">Reference proteome</keyword>
<protein>
    <submittedName>
        <fullName evidence="1">DinB family protein</fullName>
    </submittedName>
</protein>
<dbReference type="Gene3D" id="1.20.120.450">
    <property type="entry name" value="dinb family like domain"/>
    <property type="match status" value="1"/>
</dbReference>
<comment type="caution">
    <text evidence="1">The sequence shown here is derived from an EMBL/GenBank/DDBJ whole genome shotgun (WGS) entry which is preliminary data.</text>
</comment>
<dbReference type="InterPro" id="IPR007061">
    <property type="entry name" value="MST-like"/>
</dbReference>
<name>A0AA41UGI3_9MICO</name>
<accession>A0AA41UGI3</accession>
<dbReference type="RefSeq" id="WP_243011288.1">
    <property type="nucleotide sequence ID" value="NZ_JALGAR010000001.1"/>
</dbReference>
<evidence type="ECO:0000313" key="2">
    <source>
        <dbReference type="Proteomes" id="UP001165341"/>
    </source>
</evidence>
<dbReference type="Proteomes" id="UP001165341">
    <property type="component" value="Unassembled WGS sequence"/>
</dbReference>
<gene>
    <name evidence="1" type="ORF">MQH31_05875</name>
</gene>
<dbReference type="SUPFAM" id="SSF109854">
    <property type="entry name" value="DinB/YfiT-like putative metalloenzymes"/>
    <property type="match status" value="1"/>
</dbReference>
<dbReference type="InterPro" id="IPR034660">
    <property type="entry name" value="DinB/YfiT-like"/>
</dbReference>
<reference evidence="1" key="1">
    <citation type="submission" date="2022-03" db="EMBL/GenBank/DDBJ databases">
        <title>Cryobacterium sp. nov. strain ZS14-85, isolated from Antarctic soil.</title>
        <authorList>
            <person name="Li J."/>
            <person name="Niu G."/>
        </authorList>
    </citation>
    <scope>NUCLEOTIDE SEQUENCE</scope>
    <source>
        <strain evidence="1">ZS14-85</strain>
    </source>
</reference>
<organism evidence="1 2">
    <name type="scientific">Cryobacterium zhongshanensis</name>
    <dbReference type="NCBI Taxonomy" id="2928153"/>
    <lineage>
        <taxon>Bacteria</taxon>
        <taxon>Bacillati</taxon>
        <taxon>Actinomycetota</taxon>
        <taxon>Actinomycetes</taxon>
        <taxon>Micrococcales</taxon>
        <taxon>Microbacteriaceae</taxon>
        <taxon>Cryobacterium</taxon>
    </lineage>
</organism>
<dbReference type="EMBL" id="JALGAR010000001">
    <property type="protein sequence ID" value="MCI4657339.1"/>
    <property type="molecule type" value="Genomic_DNA"/>
</dbReference>